<dbReference type="Proteomes" id="UP000440578">
    <property type="component" value="Unassembled WGS sequence"/>
</dbReference>
<keyword evidence="9" id="KW-0547">Nucleotide-binding</keyword>
<feature type="compositionally biased region" description="Basic and acidic residues" evidence="6">
    <location>
        <begin position="424"/>
        <end position="462"/>
    </location>
</feature>
<evidence type="ECO:0000313" key="9">
    <source>
        <dbReference type="EMBL" id="KAF0307246.1"/>
    </source>
</evidence>
<dbReference type="EMBL" id="VIIS01000591">
    <property type="protein sequence ID" value="KAF0307246.1"/>
    <property type="molecule type" value="Genomic_DNA"/>
</dbReference>
<feature type="compositionally biased region" description="Basic and acidic residues" evidence="6">
    <location>
        <begin position="395"/>
        <end position="405"/>
    </location>
</feature>
<dbReference type="GO" id="GO:0005778">
    <property type="term" value="C:peroxisomal membrane"/>
    <property type="evidence" value="ECO:0007669"/>
    <property type="project" value="TreeGrafter"/>
</dbReference>
<dbReference type="InterPro" id="IPR011527">
    <property type="entry name" value="ABC1_TM_dom"/>
</dbReference>
<dbReference type="SUPFAM" id="SSF90123">
    <property type="entry name" value="ABC transporter transmembrane region"/>
    <property type="match status" value="1"/>
</dbReference>
<gene>
    <name evidence="9" type="primary">ABCD4_1</name>
    <name evidence="9" type="ORF">FJT64_021362</name>
</gene>
<dbReference type="Gene3D" id="3.40.50.300">
    <property type="entry name" value="P-loop containing nucleotide triphosphate hydrolases"/>
    <property type="match status" value="1"/>
</dbReference>
<keyword evidence="10" id="KW-1185">Reference proteome</keyword>
<dbReference type="AlphaFoldDB" id="A0A6A4WII4"/>
<evidence type="ECO:0000256" key="3">
    <source>
        <dbReference type="ARBA" id="ARBA00022692"/>
    </source>
</evidence>
<dbReference type="InterPro" id="IPR036640">
    <property type="entry name" value="ABC1_TM_sf"/>
</dbReference>
<dbReference type="OrthoDB" id="422637at2759"/>
<dbReference type="GO" id="GO:0015910">
    <property type="term" value="P:long-chain fatty acid import into peroxisome"/>
    <property type="evidence" value="ECO:0007669"/>
    <property type="project" value="TreeGrafter"/>
</dbReference>
<dbReference type="GO" id="GO:0005324">
    <property type="term" value="F:long-chain fatty acid transmembrane transporter activity"/>
    <property type="evidence" value="ECO:0007669"/>
    <property type="project" value="TreeGrafter"/>
</dbReference>
<comment type="similarity">
    <text evidence="1">Belongs to the ABC transporter superfamily. ABCD family. Peroxisomal fatty acyl CoA transporter (TC 3.A.1.203) subfamily.</text>
</comment>
<sequence length="700" mass="78230">MTDSGDHSSHGGGDSDVEAAFVPPADRAPHPAVGDDPSPPSEPEDADSDGPEPASRRYGLDATFCRRARVLLGVMFPSCGAYTVFLLMALMVACGAEQYVVYWVGIIPSRYYQVLGDKDLDAFGVLTSECLGLVLVISFVKGTRIFLSTVLYVNWRQLIDRALHRRYFAGINYYLLNVLDQRIDNPDQRITQDVDKMCKTLSTMIAQLLVAPFIIGYYTYAVYSNTGYIGVLSIYGFFVVATVVNKVMMTPIVTYVVRQEEKEGTFRFKHMQIRVHAEALGFHGCSVVEEHRCNRRLGALVATQLALFNRRFMLTLVVNLFDYLGSILNYLVIAIPIFAGMYDDKTPQQLSAIISQNSFVCMYLIYNFTQLVDLSSSATEVVGVTHRIGQLMERLDTLQRRRESRTPSPEPAGGDGKPPPPPGKEGEREGEKRGEKVAKKEEVMKGGAEKKAEDGDERRVSDADPTSARFDTPYRLHSVTVRAPGGRQALVADLSLTVRRGRSLLVTGSSSSGKTSLLRVLRGLWLPAAGSVRRTVLPGPRHVFFMPQRPFFTDGSLRQQIVYPERLKEDGYSAAETEQMLHYLQLTQLTGLAERCGGLDADVARNWYDLLSPGEMQRLCFVRLFHHRPSFVFMDEATSAVSPDMEEILYQECLRLQMTLFSVGHRESLTSYHDWKLHLLGGGRWSLEPIAPPAYRAAQE</sequence>
<evidence type="ECO:0000256" key="4">
    <source>
        <dbReference type="ARBA" id="ARBA00022989"/>
    </source>
</evidence>
<dbReference type="GO" id="GO:0016887">
    <property type="term" value="F:ATP hydrolysis activity"/>
    <property type="evidence" value="ECO:0007669"/>
    <property type="project" value="InterPro"/>
</dbReference>
<evidence type="ECO:0000313" key="10">
    <source>
        <dbReference type="Proteomes" id="UP000440578"/>
    </source>
</evidence>
<keyword evidence="4 7" id="KW-1133">Transmembrane helix</keyword>
<evidence type="ECO:0000256" key="7">
    <source>
        <dbReference type="SAM" id="Phobius"/>
    </source>
</evidence>
<feature type="region of interest" description="Disordered" evidence="6">
    <location>
        <begin position="1"/>
        <end position="54"/>
    </location>
</feature>
<dbReference type="GO" id="GO:0005524">
    <property type="term" value="F:ATP binding"/>
    <property type="evidence" value="ECO:0007669"/>
    <property type="project" value="UniProtKB-KW"/>
</dbReference>
<feature type="transmembrane region" description="Helical" evidence="7">
    <location>
        <begin position="131"/>
        <end position="155"/>
    </location>
</feature>
<dbReference type="InterPro" id="IPR017871">
    <property type="entry name" value="ABC_transporter-like_CS"/>
</dbReference>
<proteinExistence type="inferred from homology"/>
<dbReference type="PROSITE" id="PS50893">
    <property type="entry name" value="ABC_TRANSPORTER_2"/>
    <property type="match status" value="1"/>
</dbReference>
<feature type="transmembrane region" description="Helical" evidence="7">
    <location>
        <begin position="201"/>
        <end position="220"/>
    </location>
</feature>
<evidence type="ECO:0000256" key="6">
    <source>
        <dbReference type="SAM" id="MobiDB-lite"/>
    </source>
</evidence>
<dbReference type="PANTHER" id="PTHR11384:SF59">
    <property type="entry name" value="LYSOSOMAL COBALAMIN TRANSPORTER ABCD4"/>
    <property type="match status" value="1"/>
</dbReference>
<dbReference type="GO" id="GO:0140359">
    <property type="term" value="F:ABC-type transporter activity"/>
    <property type="evidence" value="ECO:0007669"/>
    <property type="project" value="InterPro"/>
</dbReference>
<feature type="transmembrane region" description="Helical" evidence="7">
    <location>
        <begin position="70"/>
        <end position="93"/>
    </location>
</feature>
<feature type="transmembrane region" description="Helical" evidence="7">
    <location>
        <begin position="226"/>
        <end position="244"/>
    </location>
</feature>
<dbReference type="Gene3D" id="1.20.1560.10">
    <property type="entry name" value="ABC transporter type 1, transmembrane domain"/>
    <property type="match status" value="1"/>
</dbReference>
<dbReference type="InterPro" id="IPR027417">
    <property type="entry name" value="P-loop_NTPase"/>
</dbReference>
<keyword evidence="9" id="KW-0067">ATP-binding</keyword>
<feature type="transmembrane region" description="Helical" evidence="7">
    <location>
        <begin position="320"/>
        <end position="342"/>
    </location>
</feature>
<reference evidence="9 10" key="1">
    <citation type="submission" date="2019-07" db="EMBL/GenBank/DDBJ databases">
        <title>Draft genome assembly of a fouling barnacle, Amphibalanus amphitrite (Darwin, 1854): The first reference genome for Thecostraca.</title>
        <authorList>
            <person name="Kim W."/>
        </authorList>
    </citation>
    <scope>NUCLEOTIDE SEQUENCE [LARGE SCALE GENOMIC DNA]</scope>
    <source>
        <strain evidence="9">SNU_AA5</strain>
        <tissue evidence="9">Soma without cirri and trophi</tissue>
    </source>
</reference>
<evidence type="ECO:0000256" key="2">
    <source>
        <dbReference type="ARBA" id="ARBA00022448"/>
    </source>
</evidence>
<name>A0A6A4WII4_AMPAM</name>
<dbReference type="InterPro" id="IPR003439">
    <property type="entry name" value="ABC_transporter-like_ATP-bd"/>
</dbReference>
<protein>
    <submittedName>
        <fullName evidence="9">ATP-binding cassette sub-family D member 4</fullName>
    </submittedName>
</protein>
<dbReference type="Pfam" id="PF00005">
    <property type="entry name" value="ABC_tran"/>
    <property type="match status" value="1"/>
</dbReference>
<dbReference type="Pfam" id="PF06472">
    <property type="entry name" value="ABC_membrane_2"/>
    <property type="match status" value="1"/>
</dbReference>
<dbReference type="InterPro" id="IPR050835">
    <property type="entry name" value="ABC_transporter_sub-D"/>
</dbReference>
<organism evidence="9 10">
    <name type="scientific">Amphibalanus amphitrite</name>
    <name type="common">Striped barnacle</name>
    <name type="synonym">Balanus amphitrite</name>
    <dbReference type="NCBI Taxonomy" id="1232801"/>
    <lineage>
        <taxon>Eukaryota</taxon>
        <taxon>Metazoa</taxon>
        <taxon>Ecdysozoa</taxon>
        <taxon>Arthropoda</taxon>
        <taxon>Crustacea</taxon>
        <taxon>Multicrustacea</taxon>
        <taxon>Cirripedia</taxon>
        <taxon>Thoracica</taxon>
        <taxon>Thoracicalcarea</taxon>
        <taxon>Balanomorpha</taxon>
        <taxon>Balanoidea</taxon>
        <taxon>Balanidae</taxon>
        <taxon>Amphibalaninae</taxon>
        <taxon>Amphibalanus</taxon>
    </lineage>
</organism>
<comment type="caution">
    <text evidence="9">The sequence shown here is derived from an EMBL/GenBank/DDBJ whole genome shotgun (WGS) entry which is preliminary data.</text>
</comment>
<dbReference type="GO" id="GO:0042760">
    <property type="term" value="P:very long-chain fatty acid catabolic process"/>
    <property type="evidence" value="ECO:0007669"/>
    <property type="project" value="TreeGrafter"/>
</dbReference>
<dbReference type="GO" id="GO:0006635">
    <property type="term" value="P:fatty acid beta-oxidation"/>
    <property type="evidence" value="ECO:0007669"/>
    <property type="project" value="TreeGrafter"/>
</dbReference>
<keyword evidence="2" id="KW-0813">Transport</keyword>
<keyword evidence="3 7" id="KW-0812">Transmembrane</keyword>
<keyword evidence="5 7" id="KW-0472">Membrane</keyword>
<accession>A0A6A4WII4</accession>
<evidence type="ECO:0000256" key="5">
    <source>
        <dbReference type="ARBA" id="ARBA00023136"/>
    </source>
</evidence>
<feature type="region of interest" description="Disordered" evidence="6">
    <location>
        <begin position="395"/>
        <end position="471"/>
    </location>
</feature>
<evidence type="ECO:0000259" key="8">
    <source>
        <dbReference type="PROSITE" id="PS50893"/>
    </source>
</evidence>
<feature type="domain" description="ABC transporter" evidence="8">
    <location>
        <begin position="474"/>
        <end position="699"/>
    </location>
</feature>
<evidence type="ECO:0000256" key="1">
    <source>
        <dbReference type="ARBA" id="ARBA00008575"/>
    </source>
</evidence>
<dbReference type="PANTHER" id="PTHR11384">
    <property type="entry name" value="ATP-BINDING CASSETTE, SUB-FAMILY D MEMBER"/>
    <property type="match status" value="1"/>
</dbReference>
<dbReference type="SUPFAM" id="SSF52540">
    <property type="entry name" value="P-loop containing nucleoside triphosphate hydrolases"/>
    <property type="match status" value="1"/>
</dbReference>
<dbReference type="PROSITE" id="PS00211">
    <property type="entry name" value="ABC_TRANSPORTER_1"/>
    <property type="match status" value="1"/>
</dbReference>
<dbReference type="GO" id="GO:0007031">
    <property type="term" value="P:peroxisome organization"/>
    <property type="evidence" value="ECO:0007669"/>
    <property type="project" value="TreeGrafter"/>
</dbReference>